<dbReference type="NCBIfam" id="TIGR02595">
    <property type="entry name" value="PEP_CTERM"/>
    <property type="match status" value="1"/>
</dbReference>
<proteinExistence type="predicted"/>
<keyword evidence="1" id="KW-0472">Membrane</keyword>
<feature type="domain" description="Ice-binding protein C-terminal" evidence="3">
    <location>
        <begin position="200"/>
        <end position="223"/>
    </location>
</feature>
<dbReference type="RefSeq" id="WP_289504118.1">
    <property type="nucleotide sequence ID" value="NZ_CP116805.1"/>
</dbReference>
<dbReference type="AlphaFoldDB" id="A0AAE9XW94"/>
<dbReference type="Pfam" id="PF07589">
    <property type="entry name" value="PEP-CTERM"/>
    <property type="match status" value="1"/>
</dbReference>
<feature type="transmembrane region" description="Helical" evidence="1">
    <location>
        <begin position="203"/>
        <end position="220"/>
    </location>
</feature>
<dbReference type="InterPro" id="IPR013424">
    <property type="entry name" value="Ice-binding_C"/>
</dbReference>
<evidence type="ECO:0000313" key="4">
    <source>
        <dbReference type="EMBL" id="WCL54399.1"/>
    </source>
</evidence>
<keyword evidence="2" id="KW-0732">Signal</keyword>
<dbReference type="KEGG" id="gso:PH603_01330"/>
<feature type="signal peptide" evidence="2">
    <location>
        <begin position="1"/>
        <end position="21"/>
    </location>
</feature>
<reference evidence="4" key="1">
    <citation type="submission" date="2023-01" db="EMBL/GenBank/DDBJ databases">
        <title>The genome sequence of Kordiimonadaceae bacterium 6D33.</title>
        <authorList>
            <person name="Liu Y."/>
        </authorList>
    </citation>
    <scope>NUCLEOTIDE SEQUENCE</scope>
    <source>
        <strain evidence="4">6D33</strain>
    </source>
</reference>
<feature type="chain" id="PRO_5042203991" evidence="2">
    <location>
        <begin position="22"/>
        <end position="229"/>
    </location>
</feature>
<dbReference type="EMBL" id="CP116805">
    <property type="protein sequence ID" value="WCL54399.1"/>
    <property type="molecule type" value="Genomic_DNA"/>
</dbReference>
<accession>A0AAE9XW94</accession>
<organism evidence="4 5">
    <name type="scientific">Gimibacter soli</name>
    <dbReference type="NCBI Taxonomy" id="3024400"/>
    <lineage>
        <taxon>Bacteria</taxon>
        <taxon>Pseudomonadati</taxon>
        <taxon>Pseudomonadota</taxon>
        <taxon>Alphaproteobacteria</taxon>
        <taxon>Kordiimonadales</taxon>
        <taxon>Temperatibacteraceae</taxon>
        <taxon>Gimibacter</taxon>
    </lineage>
</organism>
<keyword evidence="1" id="KW-1133">Transmembrane helix</keyword>
<gene>
    <name evidence="4" type="ORF">PH603_01330</name>
</gene>
<keyword evidence="1" id="KW-0812">Transmembrane</keyword>
<name>A0AAE9XW94_9PROT</name>
<dbReference type="NCBIfam" id="NF035944">
    <property type="entry name" value="PEPxxWA-CTERM"/>
    <property type="match status" value="1"/>
</dbReference>
<evidence type="ECO:0000256" key="2">
    <source>
        <dbReference type="SAM" id="SignalP"/>
    </source>
</evidence>
<evidence type="ECO:0000259" key="3">
    <source>
        <dbReference type="Pfam" id="PF07589"/>
    </source>
</evidence>
<evidence type="ECO:0000313" key="5">
    <source>
        <dbReference type="Proteomes" id="UP001217500"/>
    </source>
</evidence>
<dbReference type="Proteomes" id="UP001217500">
    <property type="component" value="Chromosome"/>
</dbReference>
<keyword evidence="5" id="KW-1185">Reference proteome</keyword>
<sequence>MLRRALLAGLAALALGGTAEATVYQFTGTVSFGGNDPLAAAFGAVTGDSFTALLDFDDSQTIVPDAIITLSGSGSDFSYTRAYYDYDSFSWSLGSVSWAYNGSFFSGDWLTVLDGDDGTSDVSDSLRVEGTSSNHAIAGGSITQSRIESYNWDETFLTTADASAIGAWNEVAAGSNSGQIYTTIGTIRLSNISMTVLGGVPEPATWLMMIMGFGFVAVAARRRKGAVAA</sequence>
<protein>
    <submittedName>
        <fullName evidence="4">PEPxxWA-CTERM sorting domain-containing protein</fullName>
    </submittedName>
</protein>
<evidence type="ECO:0000256" key="1">
    <source>
        <dbReference type="SAM" id="Phobius"/>
    </source>
</evidence>